<dbReference type="EMBL" id="MKIR01000026">
    <property type="protein sequence ID" value="OFI48192.1"/>
    <property type="molecule type" value="Genomic_DNA"/>
</dbReference>
<evidence type="ECO:0000313" key="1">
    <source>
        <dbReference type="EMBL" id="OFI48192.1"/>
    </source>
</evidence>
<dbReference type="AlphaFoldDB" id="A0A1E8GIU2"/>
<evidence type="ECO:0000313" key="2">
    <source>
        <dbReference type="Proteomes" id="UP000178622"/>
    </source>
</evidence>
<sequence length="94" mass="10717">MIEEIIFSSSDLEKFRLISGDNNSVHDTGLVFGMLIMARIEGILSNKGIKFSEIEYRFLKPLYTEHTATLKIYDSKSFSLFLDAELIGEGEYND</sequence>
<protein>
    <recommendedName>
        <fullName evidence="3">MaoC-like domain-containing protein</fullName>
    </recommendedName>
</protein>
<organism evidence="1 2">
    <name type="scientific">Floricoccus tropicus</name>
    <dbReference type="NCBI Taxonomy" id="1859473"/>
    <lineage>
        <taxon>Bacteria</taxon>
        <taxon>Bacillati</taxon>
        <taxon>Bacillota</taxon>
        <taxon>Bacilli</taxon>
        <taxon>Lactobacillales</taxon>
        <taxon>Streptococcaceae</taxon>
        <taxon>Floricoccus</taxon>
    </lineage>
</organism>
<name>A0A1E8GIU2_9LACT</name>
<dbReference type="STRING" id="1859473.BG261_07880"/>
<gene>
    <name evidence="1" type="ORF">BG261_07880</name>
</gene>
<comment type="caution">
    <text evidence="1">The sequence shown here is derived from an EMBL/GenBank/DDBJ whole genome shotgun (WGS) entry which is preliminary data.</text>
</comment>
<dbReference type="RefSeq" id="WP_070793201.1">
    <property type="nucleotide sequence ID" value="NZ_MKIR01000026.1"/>
</dbReference>
<dbReference type="Proteomes" id="UP000178622">
    <property type="component" value="Unassembled WGS sequence"/>
</dbReference>
<dbReference type="OrthoDB" id="2167285at2"/>
<keyword evidence="2" id="KW-1185">Reference proteome</keyword>
<evidence type="ECO:0008006" key="3">
    <source>
        <dbReference type="Google" id="ProtNLM"/>
    </source>
</evidence>
<reference evidence="2" key="1">
    <citation type="submission" date="2016-09" db="EMBL/GenBank/DDBJ databases">
        <title>Draft genome sequence of a novel species of the family Streptococcaceae isolated from flowers.</title>
        <authorList>
            <person name="Chuah L.-O."/>
            <person name="Yap K.-P."/>
            <person name="Thong K.L."/>
            <person name="Liong M.T."/>
            <person name="Ahmad R."/>
            <person name="Rusul G."/>
        </authorList>
    </citation>
    <scope>NUCLEOTIDE SEQUENCE [LARGE SCALE GENOMIC DNA]</scope>
    <source>
        <strain evidence="2">DF1</strain>
    </source>
</reference>
<accession>A0A1E8GIU2</accession>
<proteinExistence type="predicted"/>